<name>A0A8J2PMP1_9HEXA</name>
<dbReference type="EMBL" id="CAJVCH010550776">
    <property type="protein sequence ID" value="CAG7829275.1"/>
    <property type="molecule type" value="Genomic_DNA"/>
</dbReference>
<accession>A0A8J2PMP1</accession>
<proteinExistence type="predicted"/>
<keyword evidence="2" id="KW-1185">Reference proteome</keyword>
<evidence type="ECO:0000313" key="2">
    <source>
        <dbReference type="Proteomes" id="UP000708208"/>
    </source>
</evidence>
<evidence type="ECO:0000313" key="1">
    <source>
        <dbReference type="EMBL" id="CAG7829275.1"/>
    </source>
</evidence>
<reference evidence="1" key="1">
    <citation type="submission" date="2021-06" db="EMBL/GenBank/DDBJ databases">
        <authorList>
            <person name="Hodson N. C."/>
            <person name="Mongue J. A."/>
            <person name="Jaron S. K."/>
        </authorList>
    </citation>
    <scope>NUCLEOTIDE SEQUENCE</scope>
</reference>
<dbReference type="AlphaFoldDB" id="A0A8J2PMP1"/>
<feature type="non-terminal residue" evidence="1">
    <location>
        <position position="1"/>
    </location>
</feature>
<dbReference type="Proteomes" id="UP000708208">
    <property type="component" value="Unassembled WGS sequence"/>
</dbReference>
<gene>
    <name evidence="1" type="ORF">AFUS01_LOCUS39148</name>
</gene>
<comment type="caution">
    <text evidence="1">The sequence shown here is derived from an EMBL/GenBank/DDBJ whole genome shotgun (WGS) entry which is preliminary data.</text>
</comment>
<organism evidence="1 2">
    <name type="scientific">Allacma fusca</name>
    <dbReference type="NCBI Taxonomy" id="39272"/>
    <lineage>
        <taxon>Eukaryota</taxon>
        <taxon>Metazoa</taxon>
        <taxon>Ecdysozoa</taxon>
        <taxon>Arthropoda</taxon>
        <taxon>Hexapoda</taxon>
        <taxon>Collembola</taxon>
        <taxon>Symphypleona</taxon>
        <taxon>Sminthuridae</taxon>
        <taxon>Allacma</taxon>
    </lineage>
</organism>
<protein>
    <submittedName>
        <fullName evidence="1">Uncharacterized protein</fullName>
    </submittedName>
</protein>
<sequence>KRKSSPNEWTGVMDQLKSVIEVSNSQMAETTSDSFGSYLAKEMEDMTAEERDDLKYDIATLIRNIKKSRKQ</sequence>